<keyword evidence="3" id="KW-0496">Mitochondrion</keyword>
<organism evidence="3">
    <name type="scientific">Utricularia reniformis</name>
    <dbReference type="NCBI Taxonomy" id="192314"/>
    <lineage>
        <taxon>Eukaryota</taxon>
        <taxon>Viridiplantae</taxon>
        <taxon>Streptophyta</taxon>
        <taxon>Embryophyta</taxon>
        <taxon>Tracheophyta</taxon>
        <taxon>Spermatophyta</taxon>
        <taxon>Magnoliopsida</taxon>
        <taxon>eudicotyledons</taxon>
        <taxon>Gunneridae</taxon>
        <taxon>Pentapetalae</taxon>
        <taxon>asterids</taxon>
        <taxon>lamiids</taxon>
        <taxon>Lamiales</taxon>
        <taxon>Lentibulariaceae</taxon>
        <taxon>Utricularia</taxon>
    </lineage>
</organism>
<feature type="signal peptide" evidence="2">
    <location>
        <begin position="1"/>
        <end position="22"/>
    </location>
</feature>
<gene>
    <name evidence="3" type="ORF">AEK19_MT2151</name>
</gene>
<feature type="chain" id="PRO_5013141116" description="Secreted protein" evidence="2">
    <location>
        <begin position="23"/>
        <end position="102"/>
    </location>
</feature>
<proteinExistence type="predicted"/>
<geneLocation type="mitochondrion" evidence="3"/>
<protein>
    <recommendedName>
        <fullName evidence="4">Secreted protein</fullName>
    </recommendedName>
</protein>
<evidence type="ECO:0000313" key="3">
    <source>
        <dbReference type="EMBL" id="ART32301.1"/>
    </source>
</evidence>
<dbReference type="AlphaFoldDB" id="A0A1Y0B4F4"/>
<evidence type="ECO:0000256" key="2">
    <source>
        <dbReference type="SAM" id="SignalP"/>
    </source>
</evidence>
<reference evidence="3" key="1">
    <citation type="submission" date="2017-03" db="EMBL/GenBank/DDBJ databases">
        <title>The mitochondrial genome of the carnivorous plant Utricularia reniformis (Lentibulariaceae): structure, comparative analysis and evolutionary landmarks.</title>
        <authorList>
            <person name="Silva S.R."/>
            <person name="Alvarenga D.O."/>
            <person name="Michael T.P."/>
            <person name="Miranda V.F.O."/>
            <person name="Varani A.M."/>
        </authorList>
    </citation>
    <scope>NUCLEOTIDE SEQUENCE</scope>
</reference>
<name>A0A1Y0B4F4_9LAMI</name>
<accession>A0A1Y0B4F4</accession>
<keyword evidence="2" id="KW-0732">Signal</keyword>
<feature type="region of interest" description="Disordered" evidence="1">
    <location>
        <begin position="47"/>
        <end position="102"/>
    </location>
</feature>
<evidence type="ECO:0000256" key="1">
    <source>
        <dbReference type="SAM" id="MobiDB-lite"/>
    </source>
</evidence>
<feature type="compositionally biased region" description="Polar residues" evidence="1">
    <location>
        <begin position="49"/>
        <end position="59"/>
    </location>
</feature>
<evidence type="ECO:0008006" key="4">
    <source>
        <dbReference type="Google" id="ProtNLM"/>
    </source>
</evidence>
<dbReference type="EMBL" id="KY774314">
    <property type="protein sequence ID" value="ART32301.1"/>
    <property type="molecule type" value="Genomic_DNA"/>
</dbReference>
<sequence>MSKGSTALTLTVVATCCYGALSVEGKESQEFLVSSFFPSSLVGRAEFHPSSNNLQGSNRTTRESSKIGDSSDKGEGLMRYQHCPPPVVKPMPADRTTSFLVC</sequence>
<feature type="compositionally biased region" description="Basic and acidic residues" evidence="1">
    <location>
        <begin position="60"/>
        <end position="76"/>
    </location>
</feature>